<name>A0A8J6IY20_9ALTE</name>
<dbReference type="GO" id="GO:0005524">
    <property type="term" value="F:ATP binding"/>
    <property type="evidence" value="ECO:0007669"/>
    <property type="project" value="UniProtKB-UniRule"/>
</dbReference>
<evidence type="ECO:0000313" key="10">
    <source>
        <dbReference type="EMBL" id="MBC3767412.1"/>
    </source>
</evidence>
<dbReference type="PANTHER" id="PTHR30621:SF0">
    <property type="entry name" value="BIFUNCTIONAL GLUTAMINE SYNTHETASE ADENYLYLTRANSFERASE_ADENYLYL-REMOVING ENZYME"/>
    <property type="match status" value="1"/>
</dbReference>
<dbReference type="GO" id="GO:0005829">
    <property type="term" value="C:cytosol"/>
    <property type="evidence" value="ECO:0007669"/>
    <property type="project" value="TreeGrafter"/>
</dbReference>
<dbReference type="SUPFAM" id="SSF81301">
    <property type="entry name" value="Nucleotidyltransferase"/>
    <property type="match status" value="2"/>
</dbReference>
<comment type="catalytic activity">
    <reaction evidence="7">
        <text>[glutamine synthetase]-O(4)-(5'-adenylyl)-L-tyrosine + phosphate = [glutamine synthetase]-L-tyrosine + ADP</text>
        <dbReference type="Rhea" id="RHEA:43716"/>
        <dbReference type="Rhea" id="RHEA-COMP:10660"/>
        <dbReference type="Rhea" id="RHEA-COMP:10661"/>
        <dbReference type="ChEBI" id="CHEBI:43474"/>
        <dbReference type="ChEBI" id="CHEBI:46858"/>
        <dbReference type="ChEBI" id="CHEBI:83624"/>
        <dbReference type="ChEBI" id="CHEBI:456216"/>
        <dbReference type="EC" id="2.7.7.89"/>
    </reaction>
</comment>
<evidence type="ECO:0000256" key="3">
    <source>
        <dbReference type="ARBA" id="ARBA00022741"/>
    </source>
</evidence>
<organism evidence="10 11">
    <name type="scientific">Neptunicella marina</name>
    <dbReference type="NCBI Taxonomy" id="2125989"/>
    <lineage>
        <taxon>Bacteria</taxon>
        <taxon>Pseudomonadati</taxon>
        <taxon>Pseudomonadota</taxon>
        <taxon>Gammaproteobacteria</taxon>
        <taxon>Alteromonadales</taxon>
        <taxon>Alteromonadaceae</taxon>
        <taxon>Neptunicella</taxon>
    </lineage>
</organism>
<dbReference type="GO" id="GO:0008882">
    <property type="term" value="F:[glutamate-ammonia-ligase] adenylyltransferase activity"/>
    <property type="evidence" value="ECO:0007669"/>
    <property type="project" value="UniProtKB-UniRule"/>
</dbReference>
<reference evidence="10" key="1">
    <citation type="journal article" date="2018" name="Int. J. Syst. Evol. Microbiol.">
        <title>Neptunicella marina gen. nov., sp. nov., isolated from surface seawater.</title>
        <authorList>
            <person name="Liu X."/>
            <person name="Lai Q."/>
            <person name="Du Y."/>
            <person name="Zhang X."/>
            <person name="Liu Z."/>
            <person name="Sun F."/>
            <person name="Shao Z."/>
        </authorList>
    </citation>
    <scope>NUCLEOTIDE SEQUENCE</scope>
    <source>
        <strain evidence="10">S27-2</strain>
    </source>
</reference>
<dbReference type="NCBIfam" id="NF008292">
    <property type="entry name" value="PRK11072.1"/>
    <property type="match status" value="1"/>
</dbReference>
<keyword evidence="3 7" id="KW-0547">Nucleotide-binding</keyword>
<dbReference type="Pfam" id="PF08335">
    <property type="entry name" value="GlnD_UR_UTase"/>
    <property type="match status" value="2"/>
</dbReference>
<evidence type="ECO:0000259" key="8">
    <source>
        <dbReference type="Pfam" id="PF03710"/>
    </source>
</evidence>
<evidence type="ECO:0000256" key="2">
    <source>
        <dbReference type="ARBA" id="ARBA00022695"/>
    </source>
</evidence>
<dbReference type="FunFam" id="1.20.120.330:FF:000005">
    <property type="entry name" value="Bifunctional glutamine synthetase adenylyltransferase/adenylyl-removing enzyme"/>
    <property type="match status" value="1"/>
</dbReference>
<evidence type="ECO:0000256" key="4">
    <source>
        <dbReference type="ARBA" id="ARBA00022840"/>
    </source>
</evidence>
<feature type="domain" description="Glutamate-ammonia ligase adenylyltransferase repeated" evidence="8">
    <location>
        <begin position="554"/>
        <end position="804"/>
    </location>
</feature>
<keyword evidence="4 7" id="KW-0067">ATP-binding</keyword>
<comment type="catalytic activity">
    <reaction evidence="7">
        <text>[glutamine synthetase]-L-tyrosine + ATP = [glutamine synthetase]-O(4)-(5'-adenylyl)-L-tyrosine + diphosphate</text>
        <dbReference type="Rhea" id="RHEA:18589"/>
        <dbReference type="Rhea" id="RHEA-COMP:10660"/>
        <dbReference type="Rhea" id="RHEA-COMP:10661"/>
        <dbReference type="ChEBI" id="CHEBI:30616"/>
        <dbReference type="ChEBI" id="CHEBI:33019"/>
        <dbReference type="ChEBI" id="CHEBI:46858"/>
        <dbReference type="ChEBI" id="CHEBI:83624"/>
        <dbReference type="EC" id="2.7.7.42"/>
    </reaction>
</comment>
<keyword evidence="5 7" id="KW-0460">Magnesium</keyword>
<comment type="cofactor">
    <cofactor evidence="7">
        <name>Mg(2+)</name>
        <dbReference type="ChEBI" id="CHEBI:18420"/>
    </cofactor>
</comment>
<dbReference type="InterPro" id="IPR023057">
    <property type="entry name" value="GlnE"/>
</dbReference>
<dbReference type="AlphaFoldDB" id="A0A8J6IY20"/>
<feature type="region of interest" description="Adenylyl removase" evidence="7">
    <location>
        <begin position="1"/>
        <end position="440"/>
    </location>
</feature>
<dbReference type="EMBL" id="JACNEP010000018">
    <property type="protein sequence ID" value="MBC3767412.1"/>
    <property type="molecule type" value="Genomic_DNA"/>
</dbReference>
<dbReference type="GO" id="GO:0016874">
    <property type="term" value="F:ligase activity"/>
    <property type="evidence" value="ECO:0007669"/>
    <property type="project" value="UniProtKB-KW"/>
</dbReference>
<feature type="region of interest" description="Adenylyl transferase" evidence="7">
    <location>
        <begin position="451"/>
        <end position="946"/>
    </location>
</feature>
<feature type="domain" description="Glutamate-ammonia ligase adenylyltransferase repeated" evidence="8">
    <location>
        <begin position="33"/>
        <end position="272"/>
    </location>
</feature>
<dbReference type="EC" id="2.7.7.89" evidence="7"/>
<reference evidence="10" key="2">
    <citation type="submission" date="2020-08" db="EMBL/GenBank/DDBJ databases">
        <authorList>
            <person name="Lai Q."/>
        </authorList>
    </citation>
    <scope>NUCLEOTIDE SEQUENCE</scope>
    <source>
        <strain evidence="10">S27-2</strain>
    </source>
</reference>
<proteinExistence type="inferred from homology"/>
<dbReference type="GO" id="GO:0047388">
    <property type="term" value="F:[glutamine synthetase]-adenylyl-L-tyrosine phosphorylase activity"/>
    <property type="evidence" value="ECO:0007669"/>
    <property type="project" value="UniProtKB-EC"/>
</dbReference>
<gene>
    <name evidence="7 10" type="primary">glnE</name>
    <name evidence="10" type="ORF">H8B19_16155</name>
</gene>
<evidence type="ECO:0000313" key="11">
    <source>
        <dbReference type="Proteomes" id="UP000601768"/>
    </source>
</evidence>
<keyword evidence="11" id="KW-1185">Reference proteome</keyword>
<evidence type="ECO:0000256" key="5">
    <source>
        <dbReference type="ARBA" id="ARBA00022842"/>
    </source>
</evidence>
<feature type="domain" description="PII-uridylyltransferase/Glutamine-synthetase adenylyltransferase" evidence="9">
    <location>
        <begin position="297"/>
        <end position="435"/>
    </location>
</feature>
<keyword evidence="2 7" id="KW-0548">Nucleotidyltransferase</keyword>
<dbReference type="Gene3D" id="1.20.120.330">
    <property type="entry name" value="Nucleotidyltransferases domain 2"/>
    <property type="match status" value="2"/>
</dbReference>
<dbReference type="Gene3D" id="1.10.4050.10">
    <property type="entry name" value="Glutamine synthase adenylyltransferase GlnE"/>
    <property type="match status" value="1"/>
</dbReference>
<dbReference type="SUPFAM" id="SSF81593">
    <property type="entry name" value="Nucleotidyltransferase substrate binding subunit/domain"/>
    <property type="match status" value="2"/>
</dbReference>
<comment type="similarity">
    <text evidence="7">Belongs to the GlnE family.</text>
</comment>
<dbReference type="Gene3D" id="3.30.460.10">
    <property type="entry name" value="Beta Polymerase, domain 2"/>
    <property type="match status" value="2"/>
</dbReference>
<comment type="caution">
    <text evidence="10">The sequence shown here is derived from an EMBL/GenBank/DDBJ whole genome shotgun (WGS) entry which is preliminary data.</text>
</comment>
<dbReference type="InterPro" id="IPR043519">
    <property type="entry name" value="NT_sf"/>
</dbReference>
<dbReference type="Proteomes" id="UP000601768">
    <property type="component" value="Unassembled WGS sequence"/>
</dbReference>
<feature type="domain" description="PII-uridylyltransferase/Glutamine-synthetase adenylyltransferase" evidence="9">
    <location>
        <begin position="826"/>
        <end position="917"/>
    </location>
</feature>
<dbReference type="HAMAP" id="MF_00802">
    <property type="entry name" value="GlnE"/>
    <property type="match status" value="1"/>
</dbReference>
<dbReference type="Pfam" id="PF03710">
    <property type="entry name" value="GlnE"/>
    <property type="match status" value="2"/>
</dbReference>
<dbReference type="GO" id="GO:0000820">
    <property type="term" value="P:regulation of glutamine family amino acid metabolic process"/>
    <property type="evidence" value="ECO:0007669"/>
    <property type="project" value="UniProtKB-UniRule"/>
</dbReference>
<evidence type="ECO:0000256" key="6">
    <source>
        <dbReference type="ARBA" id="ARBA00023268"/>
    </source>
</evidence>
<comment type="function">
    <text evidence="7">Involved in the regulation of glutamine synthetase GlnA, a key enzyme in the process to assimilate ammonia. When cellular nitrogen levels are high, the C-terminal adenylyl transferase (AT) inactivates GlnA by covalent transfer of an adenylyl group from ATP to specific tyrosine residue of GlnA, thus reducing its activity. Conversely, when nitrogen levels are low, the N-terminal adenylyl removase (AR) activates GlnA by removing the adenylyl group by phosphorolysis, increasing its activity. The regulatory region of GlnE binds the signal transduction protein PII (GlnB) which indicates the nitrogen status of the cell.</text>
</comment>
<evidence type="ECO:0000259" key="9">
    <source>
        <dbReference type="Pfam" id="PF08335"/>
    </source>
</evidence>
<dbReference type="Gene3D" id="1.20.120.1510">
    <property type="match status" value="1"/>
</dbReference>
<protein>
    <recommendedName>
        <fullName evidence="7">Bifunctional glutamine synthetase adenylyltransferase/adenylyl-removing enzyme</fullName>
    </recommendedName>
    <alternativeName>
        <fullName evidence="7">ATP:glutamine synthetase adenylyltransferase</fullName>
    </alternativeName>
    <alternativeName>
        <fullName evidence="7">ATase</fullName>
    </alternativeName>
    <domain>
        <recommendedName>
            <fullName evidence="7">Glutamine synthetase adenylyl-L-tyrosine phosphorylase</fullName>
            <ecNumber evidence="7">2.7.7.89</ecNumber>
        </recommendedName>
        <alternativeName>
            <fullName evidence="7">Adenylyl removase</fullName>
            <shortName evidence="7">AR</shortName>
            <shortName evidence="7">AT-N</shortName>
        </alternativeName>
    </domain>
    <domain>
        <recommendedName>
            <fullName evidence="7">Glutamine synthetase adenylyl transferase</fullName>
            <ecNumber evidence="7">2.7.7.42</ecNumber>
        </recommendedName>
        <alternativeName>
            <fullName evidence="7">Adenylyl transferase</fullName>
            <shortName evidence="7">AT</shortName>
            <shortName evidence="7">AT-C</shortName>
        </alternativeName>
    </domain>
</protein>
<dbReference type="InterPro" id="IPR013546">
    <property type="entry name" value="PII_UdlTrfase/GS_AdlTrfase"/>
</dbReference>
<dbReference type="EC" id="2.7.7.42" evidence="7"/>
<keyword evidence="6 7" id="KW-0511">Multifunctional enzyme</keyword>
<keyword evidence="1 7" id="KW-0808">Transferase</keyword>
<evidence type="ECO:0000256" key="7">
    <source>
        <dbReference type="HAMAP-Rule" id="MF_00802"/>
    </source>
</evidence>
<dbReference type="CDD" id="cd05401">
    <property type="entry name" value="NT_GlnE_GlnD_like"/>
    <property type="match status" value="2"/>
</dbReference>
<accession>A0A8J6IY20</accession>
<evidence type="ECO:0000256" key="1">
    <source>
        <dbReference type="ARBA" id="ARBA00022679"/>
    </source>
</evidence>
<sequence>MLHPTLAQSAHKYWQQLQDKYSEHHWLAEYQDEIKQVCALSDFVADSLLRDIHIVQDLLVNGLVQQSEIDYTAMLQKRLTGVESEPQLLQALRYFRRHYMVHIAWRDLLNLQDISHSIKQVSILADALIVGAYNWLYAKQTAIYGVPQGEFGAQPMFIMGMGKLGGGELNFSSDIDLIFMYPEVGEIDNGRKTIEHQQFFIRLAQKLINALNQSTVDGQVFRVDMRLRPYGESGALVSHFAALEDYYQDQGRDWERYAMVKGRVLNPDNAYYKELQQILKPFVYRRYIDFGAIESLRKMKGLISQEVRRRGLVGNIKLGQGGIREIEFIVQSLQLIRGGRIADLQQQSLLITLDVLLQQQILPGEDVAQLRDCYLYLRKVEQCLQQFDDAQTQQLPDSELNQQRLAFVMGCENYAAFEQVLQHKMQQVTQQFRLLIGQENETQQQQWQELDDLWLLTLEQDEAREVLSEFVEAQDFNQFWPHFADFRQDMQTRPIGKRGRESLDKLMPIALHIALHWQAPSHTELLLRLFDVLKSISRRTAYLELLVENPGALTQLIRLCDASGWIAQQIARFPLLLDELLNPQSLYQPTPLDGYDAELRQYLLRVSPDDLELQMEVLRQFKLSQQLKIAAADVTGVLPVMKVSDHLTYLAEAIIKQTVSLAWEQMVQKHGLPQGASMQQRNFAVLGYGKLGGIELGYGSDLDLVFVHNCPGNEPTDGQKSIESRQFYIRLAQRIMHLFATKTASGELYEVDLRLRPSGNAGMLVCHIDGFKQYQRQEAWTWEHQALVRSRIIVAEPELAKQLQHIRCDVLSQPRDKTQLAQQVMDMREKMRNHLSKGNSEQFDLKQDSGGIADIEFIVQFMVLAHSATYPQLLNWPDNVRILSELVNQGLMDKETGEILTEAYLTYRNLGHHLALRNAPVLDNSGEYESIRQQVIAIWQACFNVS</sequence>
<dbReference type="GO" id="GO:0000287">
    <property type="term" value="F:magnesium ion binding"/>
    <property type="evidence" value="ECO:0007669"/>
    <property type="project" value="UniProtKB-UniRule"/>
</dbReference>
<dbReference type="FunFam" id="3.30.460.10:FF:000009">
    <property type="entry name" value="Bifunctional glutamine synthetase adenylyltransferase/adenylyl-removing enzyme"/>
    <property type="match status" value="1"/>
</dbReference>
<dbReference type="PANTHER" id="PTHR30621">
    <property type="entry name" value="GLUTAMINE SYNTHETASE ADENYLYLTRANSFERASE"/>
    <property type="match status" value="1"/>
</dbReference>
<keyword evidence="10" id="KW-0436">Ligase</keyword>
<dbReference type="InterPro" id="IPR005190">
    <property type="entry name" value="GlnE_rpt_dom"/>
</dbReference>